<evidence type="ECO:0000313" key="1">
    <source>
        <dbReference type="EMBL" id="KKM73512.1"/>
    </source>
</evidence>
<dbReference type="AlphaFoldDB" id="A0A0F9MW92"/>
<accession>A0A0F9MW92</accession>
<dbReference type="EMBL" id="LAZR01009291">
    <property type="protein sequence ID" value="KKM73512.1"/>
    <property type="molecule type" value="Genomic_DNA"/>
</dbReference>
<sequence length="58" mass="6670">MKMPTRGELGGLLFGSALVEVINLMYQNNTIRHFYTGMMRVLLRDLKRRGITIKGDDQ</sequence>
<reference evidence="1" key="1">
    <citation type="journal article" date="2015" name="Nature">
        <title>Complex archaea that bridge the gap between prokaryotes and eukaryotes.</title>
        <authorList>
            <person name="Spang A."/>
            <person name="Saw J.H."/>
            <person name="Jorgensen S.L."/>
            <person name="Zaremba-Niedzwiedzka K."/>
            <person name="Martijn J."/>
            <person name="Lind A.E."/>
            <person name="van Eijk R."/>
            <person name="Schleper C."/>
            <person name="Guy L."/>
            <person name="Ettema T.J."/>
        </authorList>
    </citation>
    <scope>NUCLEOTIDE SEQUENCE</scope>
</reference>
<organism evidence="1">
    <name type="scientific">marine sediment metagenome</name>
    <dbReference type="NCBI Taxonomy" id="412755"/>
    <lineage>
        <taxon>unclassified sequences</taxon>
        <taxon>metagenomes</taxon>
        <taxon>ecological metagenomes</taxon>
    </lineage>
</organism>
<comment type="caution">
    <text evidence="1">The sequence shown here is derived from an EMBL/GenBank/DDBJ whole genome shotgun (WGS) entry which is preliminary data.</text>
</comment>
<protein>
    <submittedName>
        <fullName evidence="1">Uncharacterized protein</fullName>
    </submittedName>
</protein>
<gene>
    <name evidence="1" type="ORF">LCGC14_1409740</name>
</gene>
<proteinExistence type="predicted"/>
<name>A0A0F9MW92_9ZZZZ</name>